<gene>
    <name evidence="1" type="ORF">AVEN_84888_1</name>
</gene>
<evidence type="ECO:0000313" key="1">
    <source>
        <dbReference type="EMBL" id="GBN42431.1"/>
    </source>
</evidence>
<dbReference type="AlphaFoldDB" id="A0A4Y2NSY0"/>
<organism evidence="1 2">
    <name type="scientific">Araneus ventricosus</name>
    <name type="common">Orbweaver spider</name>
    <name type="synonym">Epeira ventricosa</name>
    <dbReference type="NCBI Taxonomy" id="182803"/>
    <lineage>
        <taxon>Eukaryota</taxon>
        <taxon>Metazoa</taxon>
        <taxon>Ecdysozoa</taxon>
        <taxon>Arthropoda</taxon>
        <taxon>Chelicerata</taxon>
        <taxon>Arachnida</taxon>
        <taxon>Araneae</taxon>
        <taxon>Araneomorphae</taxon>
        <taxon>Entelegynae</taxon>
        <taxon>Araneoidea</taxon>
        <taxon>Araneidae</taxon>
        <taxon>Araneus</taxon>
    </lineage>
</organism>
<proteinExistence type="predicted"/>
<evidence type="ECO:0000313" key="2">
    <source>
        <dbReference type="Proteomes" id="UP000499080"/>
    </source>
</evidence>
<feature type="non-terminal residue" evidence="1">
    <location>
        <position position="48"/>
    </location>
</feature>
<comment type="caution">
    <text evidence="1">The sequence shown here is derived from an EMBL/GenBank/DDBJ whole genome shotgun (WGS) entry which is preliminary data.</text>
</comment>
<name>A0A4Y2NSY0_ARAVE</name>
<dbReference type="EMBL" id="BGPR01129576">
    <property type="protein sequence ID" value="GBN42431.1"/>
    <property type="molecule type" value="Genomic_DNA"/>
</dbReference>
<keyword evidence="2" id="KW-1185">Reference proteome</keyword>
<sequence>MSHPSCGICGIQEVPDRAGKLCWCSIVHKPHVYLDGMPLRIQCDPTFH</sequence>
<protein>
    <submittedName>
        <fullName evidence="1">Uncharacterized protein</fullName>
    </submittedName>
</protein>
<reference evidence="1 2" key="1">
    <citation type="journal article" date="2019" name="Sci. Rep.">
        <title>Orb-weaving spider Araneus ventricosus genome elucidates the spidroin gene catalogue.</title>
        <authorList>
            <person name="Kono N."/>
            <person name="Nakamura H."/>
            <person name="Ohtoshi R."/>
            <person name="Moran D.A.P."/>
            <person name="Shinohara A."/>
            <person name="Yoshida Y."/>
            <person name="Fujiwara M."/>
            <person name="Mori M."/>
            <person name="Tomita M."/>
            <person name="Arakawa K."/>
        </authorList>
    </citation>
    <scope>NUCLEOTIDE SEQUENCE [LARGE SCALE GENOMIC DNA]</scope>
</reference>
<accession>A0A4Y2NSY0</accession>
<dbReference type="Proteomes" id="UP000499080">
    <property type="component" value="Unassembled WGS sequence"/>
</dbReference>